<dbReference type="EMBL" id="RCDD01000002">
    <property type="protein sequence ID" value="RLK59145.1"/>
    <property type="molecule type" value="Genomic_DNA"/>
</dbReference>
<feature type="transmembrane region" description="Helical" evidence="2">
    <location>
        <begin position="7"/>
        <end position="26"/>
    </location>
</feature>
<reference evidence="3 4" key="1">
    <citation type="submission" date="2018-10" db="EMBL/GenBank/DDBJ databases">
        <title>Genomic Encyclopedia of Archaeal and Bacterial Type Strains, Phase II (KMG-II): from individual species to whole genera.</title>
        <authorList>
            <person name="Goeker M."/>
        </authorList>
    </citation>
    <scope>NUCLEOTIDE SEQUENCE [LARGE SCALE GENOMIC DNA]</scope>
    <source>
        <strain evidence="3 4">DSM 45657</strain>
    </source>
</reference>
<feature type="compositionally biased region" description="Basic residues" evidence="1">
    <location>
        <begin position="69"/>
        <end position="83"/>
    </location>
</feature>
<protein>
    <submittedName>
        <fullName evidence="3">Uncharacterized protein</fullName>
    </submittedName>
</protein>
<evidence type="ECO:0000256" key="2">
    <source>
        <dbReference type="SAM" id="Phobius"/>
    </source>
</evidence>
<name>A0A421B493_9PSEU</name>
<dbReference type="PROSITE" id="PS51257">
    <property type="entry name" value="PROKAR_LIPOPROTEIN"/>
    <property type="match status" value="1"/>
</dbReference>
<dbReference type="RefSeq" id="WP_121392005.1">
    <property type="nucleotide sequence ID" value="NZ_RCDD01000002.1"/>
</dbReference>
<comment type="caution">
    <text evidence="3">The sequence shown here is derived from an EMBL/GenBank/DDBJ whole genome shotgun (WGS) entry which is preliminary data.</text>
</comment>
<gene>
    <name evidence="3" type="ORF">CLV68_3628</name>
</gene>
<dbReference type="AlphaFoldDB" id="A0A421B493"/>
<dbReference type="Proteomes" id="UP000282454">
    <property type="component" value="Unassembled WGS sequence"/>
</dbReference>
<keyword evidence="2" id="KW-1133">Transmembrane helix</keyword>
<keyword evidence="4" id="KW-1185">Reference proteome</keyword>
<proteinExistence type="predicted"/>
<organism evidence="3 4">
    <name type="scientific">Actinokineospora cianjurensis</name>
    <dbReference type="NCBI Taxonomy" id="585224"/>
    <lineage>
        <taxon>Bacteria</taxon>
        <taxon>Bacillati</taxon>
        <taxon>Actinomycetota</taxon>
        <taxon>Actinomycetes</taxon>
        <taxon>Pseudonocardiales</taxon>
        <taxon>Pseudonocardiaceae</taxon>
        <taxon>Actinokineospora</taxon>
    </lineage>
</organism>
<evidence type="ECO:0000256" key="1">
    <source>
        <dbReference type="SAM" id="MobiDB-lite"/>
    </source>
</evidence>
<feature type="compositionally biased region" description="Basic and acidic residues" evidence="1">
    <location>
        <begin position="58"/>
        <end position="68"/>
    </location>
</feature>
<keyword evidence="2" id="KW-0472">Membrane</keyword>
<evidence type="ECO:0000313" key="3">
    <source>
        <dbReference type="EMBL" id="RLK59145.1"/>
    </source>
</evidence>
<keyword evidence="2" id="KW-0812">Transmembrane</keyword>
<sequence>MVTVRKYFLEAFLAAAGAAACGMVSYHSGGSTAWTVIAMLLGGVAIACLAASLVSRRDSGPTELTDRQRPRHRRTRGPRKLGPRRLFGSSPTTTVAPRPRHLG</sequence>
<feature type="transmembrane region" description="Helical" evidence="2">
    <location>
        <begin position="32"/>
        <end position="54"/>
    </location>
</feature>
<feature type="region of interest" description="Disordered" evidence="1">
    <location>
        <begin position="58"/>
        <end position="103"/>
    </location>
</feature>
<evidence type="ECO:0000313" key="4">
    <source>
        <dbReference type="Proteomes" id="UP000282454"/>
    </source>
</evidence>
<accession>A0A421B493</accession>